<accession>A0A9W7FZC5</accession>
<comment type="caution">
    <text evidence="2">The sequence shown here is derived from an EMBL/GenBank/DDBJ whole genome shotgun (WGS) entry which is preliminary data.</text>
</comment>
<gene>
    <name evidence="2" type="ORF">TrCOL_g3893</name>
</gene>
<dbReference type="InterPro" id="IPR051043">
    <property type="entry name" value="Sulfatase_Mod_Factor_Kinase"/>
</dbReference>
<keyword evidence="3" id="KW-1185">Reference proteome</keyword>
<name>A0A9W7FZC5_9STRA</name>
<evidence type="ECO:0000313" key="2">
    <source>
        <dbReference type="EMBL" id="GMI25456.1"/>
    </source>
</evidence>
<dbReference type="SUPFAM" id="SSF56436">
    <property type="entry name" value="C-type lectin-like"/>
    <property type="match status" value="1"/>
</dbReference>
<dbReference type="InterPro" id="IPR005532">
    <property type="entry name" value="SUMF_dom"/>
</dbReference>
<dbReference type="PANTHER" id="PTHR23150:SF19">
    <property type="entry name" value="FORMYLGLYCINE-GENERATING ENZYME"/>
    <property type="match status" value="1"/>
</dbReference>
<organism evidence="2 3">
    <name type="scientific">Triparma columacea</name>
    <dbReference type="NCBI Taxonomy" id="722753"/>
    <lineage>
        <taxon>Eukaryota</taxon>
        <taxon>Sar</taxon>
        <taxon>Stramenopiles</taxon>
        <taxon>Ochrophyta</taxon>
        <taxon>Bolidophyceae</taxon>
        <taxon>Parmales</taxon>
        <taxon>Triparmaceae</taxon>
        <taxon>Triparma</taxon>
    </lineage>
</organism>
<dbReference type="Proteomes" id="UP001165065">
    <property type="component" value="Unassembled WGS sequence"/>
</dbReference>
<protein>
    <recommendedName>
        <fullName evidence="1">Sulfatase-modifying factor enzyme-like domain-containing protein</fullName>
    </recommendedName>
</protein>
<dbReference type="EMBL" id="BRYA01000610">
    <property type="protein sequence ID" value="GMI25456.1"/>
    <property type="molecule type" value="Genomic_DNA"/>
</dbReference>
<feature type="domain" description="Sulfatase-modifying factor enzyme-like" evidence="1">
    <location>
        <begin position="94"/>
        <end position="341"/>
    </location>
</feature>
<evidence type="ECO:0000313" key="3">
    <source>
        <dbReference type="Proteomes" id="UP001165065"/>
    </source>
</evidence>
<sequence>MALISPSQSSDCIQAHTLHLPASSHETCLSVRFTYGTAFADTHEQLHHSEVEDHKLREHENLRRFVDEIRCPKTGNTVDLKDHHEIDTLRHLDDGIYPPKKIVVPPFVIDRTSVTNSDYSRFVEDTKWVTQAEKNGWSYVLDTLLEVRNLDHLLDPHDDHWIAVPGAYWRNPLGPGSGVNGTLEEHPVVHVSHKDAAEYCKWRGKRLPGDREYEAAARGGKWGDHFRYEWGDEWVEGKVNVWDGEFPYGWNEGGDGFSENVGDEWKGTAPVKWGGENGVGCYGMIGNIWEWCRGGRKKERPLRGGSYVDTVSGEYNHAVSCAMRTHLPGEATAGNVGFRCAGSVKRPKGHYEEGEIRNRNKSKLLSNEL</sequence>
<proteinExistence type="predicted"/>
<dbReference type="InterPro" id="IPR042095">
    <property type="entry name" value="SUMF_sf"/>
</dbReference>
<dbReference type="InterPro" id="IPR016187">
    <property type="entry name" value="CTDL_fold"/>
</dbReference>
<dbReference type="AlphaFoldDB" id="A0A9W7FZC5"/>
<dbReference type="PANTHER" id="PTHR23150">
    <property type="entry name" value="SULFATASE MODIFYING FACTOR 1, 2"/>
    <property type="match status" value="1"/>
</dbReference>
<dbReference type="Gene3D" id="3.90.1580.10">
    <property type="entry name" value="paralog of FGE (formylglycine-generating enzyme)"/>
    <property type="match status" value="1"/>
</dbReference>
<dbReference type="GO" id="GO:0120147">
    <property type="term" value="F:formylglycine-generating oxidase activity"/>
    <property type="evidence" value="ECO:0007669"/>
    <property type="project" value="TreeGrafter"/>
</dbReference>
<evidence type="ECO:0000259" key="1">
    <source>
        <dbReference type="Pfam" id="PF03781"/>
    </source>
</evidence>
<dbReference type="Pfam" id="PF03781">
    <property type="entry name" value="FGE-sulfatase"/>
    <property type="match status" value="1"/>
</dbReference>
<reference evidence="3" key="1">
    <citation type="journal article" date="2023" name="Commun. Biol.">
        <title>Genome analysis of Parmales, the sister group of diatoms, reveals the evolutionary specialization of diatoms from phago-mixotrophs to photoautotrophs.</title>
        <authorList>
            <person name="Ban H."/>
            <person name="Sato S."/>
            <person name="Yoshikawa S."/>
            <person name="Yamada K."/>
            <person name="Nakamura Y."/>
            <person name="Ichinomiya M."/>
            <person name="Sato N."/>
            <person name="Blanc-Mathieu R."/>
            <person name="Endo H."/>
            <person name="Kuwata A."/>
            <person name="Ogata H."/>
        </authorList>
    </citation>
    <scope>NUCLEOTIDE SEQUENCE [LARGE SCALE GENOMIC DNA]</scope>
</reference>
<dbReference type="OrthoDB" id="659at2759"/>